<protein>
    <submittedName>
        <fullName evidence="1">Rna-directed dna polymerase from mobile element jockey-like</fullName>
    </submittedName>
</protein>
<dbReference type="Proteomes" id="UP000233556">
    <property type="component" value="Unassembled WGS sequence"/>
</dbReference>
<dbReference type="AlphaFoldDB" id="A0A2I0U2P1"/>
<gene>
    <name evidence="1" type="ORF">llap_9345</name>
</gene>
<accession>A0A2I0U2P1</accession>
<dbReference type="GO" id="GO:0003964">
    <property type="term" value="F:RNA-directed DNA polymerase activity"/>
    <property type="evidence" value="ECO:0007669"/>
    <property type="project" value="UniProtKB-KW"/>
</dbReference>
<sequence>MFSQNPMLPNMALRSLRISLNGNDSPGAGNKAVWIFDATATSLSAGFMKHEFIQKEKRPIILIALKMIQVNVLNVQMEIGDKWCPSGAHKTAVLFNIFIDDIDSGIDCTLTKFADDSKLSGAVDTPEGQDTIQRDLDKLRKWACVNLMRFNKAKCRVLHLGHGNPR</sequence>
<reference evidence="2" key="2">
    <citation type="submission" date="2017-12" db="EMBL/GenBank/DDBJ databases">
        <title>Genome sequence of the Bar-tailed Godwit (Limosa lapponica baueri).</title>
        <authorList>
            <person name="Lima N.C.B."/>
            <person name="Parody-Merino A.M."/>
            <person name="Battley P.F."/>
            <person name="Fidler A.E."/>
            <person name="Prosdocimi F."/>
        </authorList>
    </citation>
    <scope>NUCLEOTIDE SEQUENCE [LARGE SCALE GENOMIC DNA]</scope>
</reference>
<dbReference type="EMBL" id="KZ506289">
    <property type="protein sequence ID" value="PKU40346.1"/>
    <property type="molecule type" value="Genomic_DNA"/>
</dbReference>
<evidence type="ECO:0000313" key="1">
    <source>
        <dbReference type="EMBL" id="PKU40346.1"/>
    </source>
</evidence>
<keyword evidence="2" id="KW-1185">Reference proteome</keyword>
<name>A0A2I0U2P1_LIMLA</name>
<keyword evidence="1" id="KW-0695">RNA-directed DNA polymerase</keyword>
<dbReference type="PANTHER" id="PTHR33332">
    <property type="entry name" value="REVERSE TRANSCRIPTASE DOMAIN-CONTAINING PROTEIN"/>
    <property type="match status" value="1"/>
</dbReference>
<proteinExistence type="predicted"/>
<dbReference type="OrthoDB" id="416454at2759"/>
<keyword evidence="1" id="KW-0808">Transferase</keyword>
<keyword evidence="1" id="KW-0548">Nucleotidyltransferase</keyword>
<organism evidence="1 2">
    <name type="scientific">Limosa lapponica baueri</name>
    <dbReference type="NCBI Taxonomy" id="1758121"/>
    <lineage>
        <taxon>Eukaryota</taxon>
        <taxon>Metazoa</taxon>
        <taxon>Chordata</taxon>
        <taxon>Craniata</taxon>
        <taxon>Vertebrata</taxon>
        <taxon>Euteleostomi</taxon>
        <taxon>Archelosauria</taxon>
        <taxon>Archosauria</taxon>
        <taxon>Dinosauria</taxon>
        <taxon>Saurischia</taxon>
        <taxon>Theropoda</taxon>
        <taxon>Coelurosauria</taxon>
        <taxon>Aves</taxon>
        <taxon>Neognathae</taxon>
        <taxon>Neoaves</taxon>
        <taxon>Charadriiformes</taxon>
        <taxon>Scolopacidae</taxon>
        <taxon>Limosa</taxon>
    </lineage>
</organism>
<evidence type="ECO:0000313" key="2">
    <source>
        <dbReference type="Proteomes" id="UP000233556"/>
    </source>
</evidence>
<reference evidence="2" key="1">
    <citation type="submission" date="2017-11" db="EMBL/GenBank/DDBJ databases">
        <authorList>
            <person name="Lima N.C."/>
            <person name="Parody-Merino A.M."/>
            <person name="Battley P.F."/>
            <person name="Fidler A.E."/>
            <person name="Prosdocimi F."/>
        </authorList>
    </citation>
    <scope>NUCLEOTIDE SEQUENCE [LARGE SCALE GENOMIC DNA]</scope>
</reference>